<dbReference type="PANTHER" id="PTHR24349">
    <property type="entry name" value="SERINE/THREONINE-PROTEIN KINASE"/>
    <property type="match status" value="1"/>
</dbReference>
<feature type="binding site" evidence="6">
    <location>
        <position position="129"/>
    </location>
    <ligand>
        <name>ATP</name>
        <dbReference type="ChEBI" id="CHEBI:30616"/>
    </ligand>
</feature>
<evidence type="ECO:0000256" key="4">
    <source>
        <dbReference type="ARBA" id="ARBA00022777"/>
    </source>
</evidence>
<dbReference type="GO" id="GO:0005524">
    <property type="term" value="F:ATP binding"/>
    <property type="evidence" value="ECO:0007669"/>
    <property type="project" value="UniProtKB-UniRule"/>
</dbReference>
<dbReference type="InterPro" id="IPR008271">
    <property type="entry name" value="Ser/Thr_kinase_AS"/>
</dbReference>
<accession>A0A8J4CTI6</accession>
<dbReference type="Pfam" id="PF00069">
    <property type="entry name" value="Pkinase"/>
    <property type="match status" value="1"/>
</dbReference>
<proteinExistence type="inferred from homology"/>
<keyword evidence="3 6" id="KW-0547">Nucleotide-binding</keyword>
<dbReference type="PROSITE" id="PS00107">
    <property type="entry name" value="PROTEIN_KINASE_ATP"/>
    <property type="match status" value="1"/>
</dbReference>
<dbReference type="PROSITE" id="PS00108">
    <property type="entry name" value="PROTEIN_KINASE_ST"/>
    <property type="match status" value="1"/>
</dbReference>
<dbReference type="SUPFAM" id="SSF56112">
    <property type="entry name" value="Protein kinase-like (PK-like)"/>
    <property type="match status" value="1"/>
</dbReference>
<evidence type="ECO:0000256" key="7">
    <source>
        <dbReference type="RuleBase" id="RU000304"/>
    </source>
</evidence>
<dbReference type="InterPro" id="IPR050205">
    <property type="entry name" value="CDPK_Ser/Thr_kinases"/>
</dbReference>
<keyword evidence="1 7" id="KW-0723">Serine/threonine-protein kinase</keyword>
<evidence type="ECO:0000313" key="10">
    <source>
        <dbReference type="EMBL" id="GIL84876.1"/>
    </source>
</evidence>
<feature type="non-terminal residue" evidence="10">
    <location>
        <position position="1"/>
    </location>
</feature>
<comment type="caution">
    <text evidence="10">The sequence shown here is derived from an EMBL/GenBank/DDBJ whole genome shotgun (WGS) entry which is preliminary data.</text>
</comment>
<dbReference type="OrthoDB" id="526903at2759"/>
<dbReference type="GO" id="GO:0004674">
    <property type="term" value="F:protein serine/threonine kinase activity"/>
    <property type="evidence" value="ECO:0007669"/>
    <property type="project" value="UniProtKB-KW"/>
</dbReference>
<evidence type="ECO:0000259" key="9">
    <source>
        <dbReference type="PROSITE" id="PS50011"/>
    </source>
</evidence>
<protein>
    <recommendedName>
        <fullName evidence="9">Protein kinase domain-containing protein</fullName>
    </recommendedName>
</protein>
<dbReference type="PROSITE" id="PS50011">
    <property type="entry name" value="PROTEIN_KINASE_DOM"/>
    <property type="match status" value="1"/>
</dbReference>
<feature type="domain" description="Protein kinase" evidence="9">
    <location>
        <begin position="100"/>
        <end position="379"/>
    </location>
</feature>
<feature type="region of interest" description="Disordered" evidence="8">
    <location>
        <begin position="429"/>
        <end position="453"/>
    </location>
</feature>
<evidence type="ECO:0000256" key="6">
    <source>
        <dbReference type="PROSITE-ProRule" id="PRU10141"/>
    </source>
</evidence>
<sequence>FQITPNDITPSCYTCYAIFLKSYRVSFVSLVALAMCNRSLQAGPSLHWSHLHHRLARPQLCFHRRMITTAAPAVSTSTSTSSSDSSLFELGWRTDFRETYVQGKVLGTGSFGKVHLGIHAATGENVAIKILPKERPRLSRAKVLEKLQRELALLDRLTDSPRVVELLDCYEDEENVYLVTEACQGGDLQKFSDTYGPLTERCLALVALEVLQVVHSCHRLGIVHGDVKPANFCIKDEHRHPYAATAEALQRTPWLKAVDFGCSQLHYRHTRLSKRSGTPVYMAPEIFKRDYSFEVDIWSTGVLVYQLFCRQFPFWQGDSYNKALSLDEVAKAIIEADIRMDFGPWLTMSPEGRSFVRGCLTRDPALRLSLDDALNHPWIIAHTGPEACSGTAGTLVETEVELPSGSVNNIVPRTGASQPHQQHQQLYRHVQQQQQQQQHRQQRHGRRDAAVAA</sequence>
<gene>
    <name evidence="10" type="ORF">Vretifemale_13462</name>
</gene>
<dbReference type="InterPro" id="IPR017441">
    <property type="entry name" value="Protein_kinase_ATP_BS"/>
</dbReference>
<dbReference type="InterPro" id="IPR011009">
    <property type="entry name" value="Kinase-like_dom_sf"/>
</dbReference>
<dbReference type="EMBL" id="BNCP01000031">
    <property type="protein sequence ID" value="GIL84876.1"/>
    <property type="molecule type" value="Genomic_DNA"/>
</dbReference>
<comment type="similarity">
    <text evidence="7">Belongs to the protein kinase superfamily.</text>
</comment>
<keyword evidence="4" id="KW-0418">Kinase</keyword>
<keyword evidence="11" id="KW-1185">Reference proteome</keyword>
<evidence type="ECO:0000313" key="11">
    <source>
        <dbReference type="Proteomes" id="UP000747110"/>
    </source>
</evidence>
<dbReference type="AlphaFoldDB" id="A0A8J4CTI6"/>
<feature type="compositionally biased region" description="Low complexity" evidence="8">
    <location>
        <begin position="429"/>
        <end position="439"/>
    </location>
</feature>
<evidence type="ECO:0000256" key="5">
    <source>
        <dbReference type="ARBA" id="ARBA00022840"/>
    </source>
</evidence>
<dbReference type="InterPro" id="IPR000719">
    <property type="entry name" value="Prot_kinase_dom"/>
</dbReference>
<evidence type="ECO:0000256" key="8">
    <source>
        <dbReference type="SAM" id="MobiDB-lite"/>
    </source>
</evidence>
<evidence type="ECO:0000256" key="1">
    <source>
        <dbReference type="ARBA" id="ARBA00022527"/>
    </source>
</evidence>
<dbReference type="Gene3D" id="1.10.510.10">
    <property type="entry name" value="Transferase(Phosphotransferase) domain 1"/>
    <property type="match status" value="1"/>
</dbReference>
<evidence type="ECO:0000256" key="2">
    <source>
        <dbReference type="ARBA" id="ARBA00022679"/>
    </source>
</evidence>
<dbReference type="Proteomes" id="UP000747110">
    <property type="component" value="Unassembled WGS sequence"/>
</dbReference>
<keyword evidence="2" id="KW-0808">Transferase</keyword>
<keyword evidence="5 6" id="KW-0067">ATP-binding</keyword>
<organism evidence="10 11">
    <name type="scientific">Volvox reticuliferus</name>
    <dbReference type="NCBI Taxonomy" id="1737510"/>
    <lineage>
        <taxon>Eukaryota</taxon>
        <taxon>Viridiplantae</taxon>
        <taxon>Chlorophyta</taxon>
        <taxon>core chlorophytes</taxon>
        <taxon>Chlorophyceae</taxon>
        <taxon>CS clade</taxon>
        <taxon>Chlamydomonadales</taxon>
        <taxon>Volvocaceae</taxon>
        <taxon>Volvox</taxon>
    </lineage>
</organism>
<dbReference type="SMART" id="SM00220">
    <property type="entry name" value="S_TKc"/>
    <property type="match status" value="1"/>
</dbReference>
<dbReference type="FunFam" id="3.30.200.20:FF:000042">
    <property type="entry name" value="Aurora kinase A"/>
    <property type="match status" value="1"/>
</dbReference>
<name>A0A8J4CTI6_9CHLO</name>
<evidence type="ECO:0000256" key="3">
    <source>
        <dbReference type="ARBA" id="ARBA00022741"/>
    </source>
</evidence>
<reference evidence="10" key="1">
    <citation type="journal article" date="2021" name="Proc. Natl. Acad. Sci. U.S.A.">
        <title>Three genomes in the algal genus Volvox reveal the fate of a haploid sex-determining region after a transition to homothallism.</title>
        <authorList>
            <person name="Yamamoto K."/>
            <person name="Hamaji T."/>
            <person name="Kawai-Toyooka H."/>
            <person name="Matsuzaki R."/>
            <person name="Takahashi F."/>
            <person name="Nishimura Y."/>
            <person name="Kawachi M."/>
            <person name="Noguchi H."/>
            <person name="Minakuchi Y."/>
            <person name="Umen J.G."/>
            <person name="Toyoda A."/>
            <person name="Nozaki H."/>
        </authorList>
    </citation>
    <scope>NUCLEOTIDE SEQUENCE</scope>
    <source>
        <strain evidence="10">NIES-3786</strain>
    </source>
</reference>